<proteinExistence type="predicted"/>
<evidence type="ECO:0000256" key="1">
    <source>
        <dbReference type="SAM" id="MobiDB-lite"/>
    </source>
</evidence>
<feature type="region of interest" description="Disordered" evidence="1">
    <location>
        <begin position="36"/>
        <end position="62"/>
    </location>
</feature>
<comment type="caution">
    <text evidence="2">The sequence shown here is derived from an EMBL/GenBank/DDBJ whole genome shotgun (WGS) entry which is preliminary data.</text>
</comment>
<feature type="region of interest" description="Disordered" evidence="1">
    <location>
        <begin position="77"/>
        <end position="123"/>
    </location>
</feature>
<gene>
    <name evidence="2" type="ORF">FRUB_00238</name>
</gene>
<reference evidence="3" key="1">
    <citation type="submission" date="2017-06" db="EMBL/GenBank/DDBJ databases">
        <title>Genome analysis of Fimbriiglobus ruber SP5, the first member of the order Planctomycetales with confirmed chitinolytic capability.</title>
        <authorList>
            <person name="Ravin N.V."/>
            <person name="Rakitin A.L."/>
            <person name="Ivanova A.A."/>
            <person name="Beletsky A.V."/>
            <person name="Kulichevskaya I.S."/>
            <person name="Mardanov A.V."/>
            <person name="Dedysh S.N."/>
        </authorList>
    </citation>
    <scope>NUCLEOTIDE SEQUENCE [LARGE SCALE GENOMIC DNA]</scope>
    <source>
        <strain evidence="3">SP5</strain>
    </source>
</reference>
<name>A0A225EAX8_9BACT</name>
<keyword evidence="3" id="KW-1185">Reference proteome</keyword>
<dbReference type="Proteomes" id="UP000214646">
    <property type="component" value="Unassembled WGS sequence"/>
</dbReference>
<organism evidence="2 3">
    <name type="scientific">Fimbriiglobus ruber</name>
    <dbReference type="NCBI Taxonomy" id="1908690"/>
    <lineage>
        <taxon>Bacteria</taxon>
        <taxon>Pseudomonadati</taxon>
        <taxon>Planctomycetota</taxon>
        <taxon>Planctomycetia</taxon>
        <taxon>Gemmatales</taxon>
        <taxon>Gemmataceae</taxon>
        <taxon>Fimbriiglobus</taxon>
    </lineage>
</organism>
<accession>A0A225EAX8</accession>
<feature type="compositionally biased region" description="Basic residues" evidence="1">
    <location>
        <begin position="98"/>
        <end position="107"/>
    </location>
</feature>
<protein>
    <submittedName>
        <fullName evidence="2">Uncharacterized protein</fullName>
    </submittedName>
</protein>
<dbReference type="EMBL" id="NIDE01000001">
    <property type="protein sequence ID" value="OWK46539.1"/>
    <property type="molecule type" value="Genomic_DNA"/>
</dbReference>
<feature type="compositionally biased region" description="Basic and acidic residues" evidence="1">
    <location>
        <begin position="79"/>
        <end position="97"/>
    </location>
</feature>
<sequence length="123" mass="13791">MAHHLEDFVVRDHDVRPDQRADANLGRGLIRVQGVEPRTGLGRRDTCRGRSDDSLSGRSVRRRGARSWGFGRGCCLYNDRSDRSGRRDRPGGSDRSGRRSRPRRVRRLGAGAGERAGRVRDGI</sequence>
<evidence type="ECO:0000313" key="2">
    <source>
        <dbReference type="EMBL" id="OWK46539.1"/>
    </source>
</evidence>
<feature type="compositionally biased region" description="Basic and acidic residues" evidence="1">
    <location>
        <begin position="42"/>
        <end position="55"/>
    </location>
</feature>
<evidence type="ECO:0000313" key="3">
    <source>
        <dbReference type="Proteomes" id="UP000214646"/>
    </source>
</evidence>
<dbReference type="AlphaFoldDB" id="A0A225EAX8"/>